<reference evidence="1 2" key="1">
    <citation type="submission" date="2024-11" db="EMBL/GenBank/DDBJ databases">
        <authorList>
            <person name="Heng Y.C."/>
            <person name="Lim A.C.H."/>
            <person name="Lee J.K.Y."/>
            <person name="Kittelmann S."/>
        </authorList>
    </citation>
    <scope>NUCLEOTIDE SEQUENCE [LARGE SCALE GENOMIC DNA]</scope>
    <source>
        <strain evidence="1 2">WILCCON 0185</strain>
    </source>
</reference>
<dbReference type="EMBL" id="JBJHZZ010000009">
    <property type="protein sequence ID" value="MFL0247791.1"/>
    <property type="molecule type" value="Genomic_DNA"/>
</dbReference>
<evidence type="ECO:0000313" key="1">
    <source>
        <dbReference type="EMBL" id="MFL0247791.1"/>
    </source>
</evidence>
<organism evidence="1 2">
    <name type="scientific">Candidatus Clostridium stratigraminis</name>
    <dbReference type="NCBI Taxonomy" id="3381661"/>
    <lineage>
        <taxon>Bacteria</taxon>
        <taxon>Bacillati</taxon>
        <taxon>Bacillota</taxon>
        <taxon>Clostridia</taxon>
        <taxon>Eubacteriales</taxon>
        <taxon>Clostridiaceae</taxon>
        <taxon>Clostridium</taxon>
    </lineage>
</organism>
<proteinExistence type="predicted"/>
<sequence length="90" mass="10893">MIKIWGKIIKNNKIIKDAVATSNIEGDYQEKLKECIIELCEKFDIQKPYWLPTNLEEYNKRNKTTFTYHNFMEEIDFDKFVIQELDIKNK</sequence>
<protein>
    <submittedName>
        <fullName evidence="1">Uncharacterized protein</fullName>
    </submittedName>
</protein>
<gene>
    <name evidence="1" type="ORF">ACJDUG_12500</name>
</gene>
<comment type="caution">
    <text evidence="1">The sequence shown here is derived from an EMBL/GenBank/DDBJ whole genome shotgun (WGS) entry which is preliminary data.</text>
</comment>
<dbReference type="Proteomes" id="UP001623591">
    <property type="component" value="Unassembled WGS sequence"/>
</dbReference>
<accession>A0ABW8T5E4</accession>
<keyword evidence="2" id="KW-1185">Reference proteome</keyword>
<dbReference type="RefSeq" id="WP_406770222.1">
    <property type="nucleotide sequence ID" value="NZ_JBJHZZ010000009.1"/>
</dbReference>
<evidence type="ECO:0000313" key="2">
    <source>
        <dbReference type="Proteomes" id="UP001623591"/>
    </source>
</evidence>
<name>A0ABW8T5E4_9CLOT</name>